<keyword evidence="2 3" id="KW-0732">Signal</keyword>
<feature type="signal peptide" evidence="3">
    <location>
        <begin position="1"/>
        <end position="20"/>
    </location>
</feature>
<sequence>MRLKAFCWACVAALSTQASAQTYVVGVEKLEFSPHYSIDSQGQYRGFARELFDLFAASSGVQLEYRVLPVDALLPALLSGSVDFKYPDNPNWAKKRKAGHELRYSQPVVEYVDGVLVAPERVGKGIDNLKRLAVVDGWTPRGYESRIADGQIWRVPSEELPRMIRQTLKNEADGGYFNVVVATYYLDNIRARPGALVFDPSLPYTRGDFQLSSVKRPELLDRFDHFLVEHAAEVAALKARHGVETRLDSRYMGVEQWKVEYLQRQEKRHAASAAP</sequence>
<comment type="similarity">
    <text evidence="1">Belongs to the bacterial solute-binding protein 3 family.</text>
</comment>
<evidence type="ECO:0000256" key="1">
    <source>
        <dbReference type="ARBA" id="ARBA00010333"/>
    </source>
</evidence>
<accession>A0ABS3TTR0</accession>
<evidence type="ECO:0000313" key="6">
    <source>
        <dbReference type="Proteomes" id="UP000669060"/>
    </source>
</evidence>
<keyword evidence="6" id="KW-1185">Reference proteome</keyword>
<evidence type="ECO:0000313" key="5">
    <source>
        <dbReference type="EMBL" id="MBO3277051.1"/>
    </source>
</evidence>
<comment type="caution">
    <text evidence="5">The sequence shown here is derived from an EMBL/GenBank/DDBJ whole genome shotgun (WGS) entry which is preliminary data.</text>
</comment>
<dbReference type="Proteomes" id="UP000669060">
    <property type="component" value="Unassembled WGS sequence"/>
</dbReference>
<feature type="domain" description="Solute-binding protein family 3/N-terminal" evidence="4">
    <location>
        <begin position="32"/>
        <end position="228"/>
    </location>
</feature>
<name>A0ABS3TTR0_9PSED</name>
<dbReference type="PANTHER" id="PTHR35936">
    <property type="entry name" value="MEMBRANE-BOUND LYTIC MUREIN TRANSGLYCOSYLASE F"/>
    <property type="match status" value="1"/>
</dbReference>
<dbReference type="RefSeq" id="WP_208315246.1">
    <property type="nucleotide sequence ID" value="NZ_JAELYA010000007.1"/>
</dbReference>
<feature type="chain" id="PRO_5046071234" evidence="3">
    <location>
        <begin position="21"/>
        <end position="275"/>
    </location>
</feature>
<dbReference type="InterPro" id="IPR001638">
    <property type="entry name" value="Solute-binding_3/MltF_N"/>
</dbReference>
<organism evidence="5 6">
    <name type="scientific">Pseudomonas schmalbachii</name>
    <dbReference type="NCBI Taxonomy" id="2816993"/>
    <lineage>
        <taxon>Bacteria</taxon>
        <taxon>Pseudomonadati</taxon>
        <taxon>Pseudomonadota</taxon>
        <taxon>Gammaproteobacteria</taxon>
        <taxon>Pseudomonadales</taxon>
        <taxon>Pseudomonadaceae</taxon>
        <taxon>Pseudomonas</taxon>
    </lineage>
</organism>
<dbReference type="Gene3D" id="3.40.190.10">
    <property type="entry name" value="Periplasmic binding protein-like II"/>
    <property type="match status" value="2"/>
</dbReference>
<dbReference type="PANTHER" id="PTHR35936:SF38">
    <property type="entry name" value="GLUTAMINE-BINDING PERIPLASMIC PROTEIN"/>
    <property type="match status" value="1"/>
</dbReference>
<proteinExistence type="inferred from homology"/>
<evidence type="ECO:0000256" key="3">
    <source>
        <dbReference type="SAM" id="SignalP"/>
    </source>
</evidence>
<dbReference type="Pfam" id="PF00497">
    <property type="entry name" value="SBP_bac_3"/>
    <property type="match status" value="1"/>
</dbReference>
<protein>
    <submittedName>
        <fullName evidence="5">Transporter substrate-binding domain-containing protein</fullName>
    </submittedName>
</protein>
<evidence type="ECO:0000256" key="2">
    <source>
        <dbReference type="ARBA" id="ARBA00022729"/>
    </source>
</evidence>
<gene>
    <name evidence="5" type="ORF">JFY56_17670</name>
</gene>
<evidence type="ECO:0000259" key="4">
    <source>
        <dbReference type="Pfam" id="PF00497"/>
    </source>
</evidence>
<reference evidence="5 6" key="1">
    <citation type="submission" date="2020-12" db="EMBL/GenBank/DDBJ databases">
        <title>Pseudomonas schmalbachii sp. nov. isolated from millipede gut.</title>
        <authorList>
            <person name="Shelomi M."/>
        </authorList>
    </citation>
    <scope>NUCLEOTIDE SEQUENCE [LARGE SCALE GENOMIC DNA]</scope>
    <source>
        <strain evidence="5 6">Milli4</strain>
    </source>
</reference>
<dbReference type="EMBL" id="JAELYA010000007">
    <property type="protein sequence ID" value="MBO3277051.1"/>
    <property type="molecule type" value="Genomic_DNA"/>
</dbReference>
<dbReference type="SUPFAM" id="SSF53850">
    <property type="entry name" value="Periplasmic binding protein-like II"/>
    <property type="match status" value="1"/>
</dbReference>